<dbReference type="InterPro" id="IPR039777">
    <property type="entry name" value="IFRD"/>
</dbReference>
<dbReference type="Proteomes" id="UP000094112">
    <property type="component" value="Unassembled WGS sequence"/>
</dbReference>
<dbReference type="OrthoDB" id="18978at2759"/>
<keyword evidence="5" id="KW-1185">Reference proteome</keyword>
<accession>A0A1E3P2R0</accession>
<feature type="domain" description="Interferon-related developmental regulator N-terminal" evidence="3">
    <location>
        <begin position="72"/>
        <end position="367"/>
    </location>
</feature>
<reference evidence="4 5" key="1">
    <citation type="journal article" date="2016" name="Proc. Natl. Acad. Sci. U.S.A.">
        <title>Comparative genomics of biotechnologically important yeasts.</title>
        <authorList>
            <person name="Riley R."/>
            <person name="Haridas S."/>
            <person name="Wolfe K.H."/>
            <person name="Lopes M.R."/>
            <person name="Hittinger C.T."/>
            <person name="Goeker M."/>
            <person name="Salamov A.A."/>
            <person name="Wisecaver J.H."/>
            <person name="Long T.M."/>
            <person name="Calvey C.H."/>
            <person name="Aerts A.L."/>
            <person name="Barry K.W."/>
            <person name="Choi C."/>
            <person name="Clum A."/>
            <person name="Coughlan A.Y."/>
            <person name="Deshpande S."/>
            <person name="Douglass A.P."/>
            <person name="Hanson S.J."/>
            <person name="Klenk H.-P."/>
            <person name="LaButti K.M."/>
            <person name="Lapidus A."/>
            <person name="Lindquist E.A."/>
            <person name="Lipzen A.M."/>
            <person name="Meier-Kolthoff J.P."/>
            <person name="Ohm R.A."/>
            <person name="Otillar R.P."/>
            <person name="Pangilinan J.L."/>
            <person name="Peng Y."/>
            <person name="Rokas A."/>
            <person name="Rosa C.A."/>
            <person name="Scheuner C."/>
            <person name="Sibirny A.A."/>
            <person name="Slot J.C."/>
            <person name="Stielow J.B."/>
            <person name="Sun H."/>
            <person name="Kurtzman C.P."/>
            <person name="Blackwell M."/>
            <person name="Grigoriev I.V."/>
            <person name="Jeffries T.W."/>
        </authorList>
    </citation>
    <scope>NUCLEOTIDE SEQUENCE [LARGE SCALE GENOMIC DNA]</scope>
    <source>
        <strain evidence="5">ATCC 58044 / CBS 1984 / NCYC 433 / NRRL Y-366-8</strain>
    </source>
</reference>
<proteinExistence type="inferred from homology"/>
<gene>
    <name evidence="4" type="ORF">WICANDRAFT_62136</name>
</gene>
<dbReference type="GeneID" id="30200558"/>
<dbReference type="RefSeq" id="XP_019038757.1">
    <property type="nucleotide sequence ID" value="XM_019183312.1"/>
</dbReference>
<feature type="region of interest" description="Disordered" evidence="2">
    <location>
        <begin position="1"/>
        <end position="39"/>
    </location>
</feature>
<evidence type="ECO:0000256" key="2">
    <source>
        <dbReference type="SAM" id="MobiDB-lite"/>
    </source>
</evidence>
<dbReference type="PANTHER" id="PTHR12354">
    <property type="entry name" value="INTERFERON-RELATED DEVELOPMENTAL REGULATOR"/>
    <property type="match status" value="1"/>
</dbReference>
<dbReference type="STRING" id="683960.A0A1E3P2R0"/>
<dbReference type="InterPro" id="IPR016024">
    <property type="entry name" value="ARM-type_fold"/>
</dbReference>
<dbReference type="EMBL" id="KV454210">
    <property type="protein sequence ID" value="ODQ59550.1"/>
    <property type="molecule type" value="Genomic_DNA"/>
</dbReference>
<name>A0A1E3P2R0_WICAA</name>
<evidence type="ECO:0000256" key="1">
    <source>
        <dbReference type="ARBA" id="ARBA00008828"/>
    </source>
</evidence>
<evidence type="ECO:0000259" key="3">
    <source>
        <dbReference type="Pfam" id="PF05004"/>
    </source>
</evidence>
<feature type="region of interest" description="Disordered" evidence="2">
    <location>
        <begin position="453"/>
        <end position="476"/>
    </location>
</feature>
<dbReference type="InterPro" id="IPR007701">
    <property type="entry name" value="Interferon-rel_develop_reg_N"/>
</dbReference>
<protein>
    <recommendedName>
        <fullName evidence="3">Interferon-related developmental regulator N-terminal domain-containing protein</fullName>
    </recommendedName>
</protein>
<evidence type="ECO:0000313" key="5">
    <source>
        <dbReference type="Proteomes" id="UP000094112"/>
    </source>
</evidence>
<sequence>MSEFGHKRIHSPAAFKASSKTTSRSASRGPGSDDQDHDGLLSDINFGNLDEIISLRLNTLLNDDDNNSSSAKDGSKDTVRLKLNSIPEIIKTLQKSRNEVSSNDRELLLNQLYNLIIRKPTLDSDYDDYEYEQDLLNLLKVFQSAKSNELVLADRAITAFIISNIDEAGAVYSEDKSMNILSLLEKKIADTNIPTSSRQYLIYSYTSLALVIYDESSGYGVDEMFEFLLETLLGLAADIGENISLITALVYGLGALLTVLVEHSNLNELIENMVDSTVDLLTDCDYLEVTKPMAMLFGLAYEIYNYDDELGETLDDDFDPLDDALPFTNTYQLTTRLEELIKSSSKKLSKKDKKEGRSLFRDVLTTINFYSDKEARLNKLSSKKLNVEDDYASQDELVLSHIKLSKSRSLAVKSWFAFFRLIQLKWVFGSGIHTQLANNSRLSKIIRDKPTGDYANKFKSNNEEDEEPEYWTDSRQNKLTHKKKDLAIDHRRMEKLHISLDQTGVLGDDEGA</sequence>
<organism evidence="4 5">
    <name type="scientific">Wickerhamomyces anomalus (strain ATCC 58044 / CBS 1984 / NCYC 433 / NRRL Y-366-8)</name>
    <name type="common">Yeast</name>
    <name type="synonym">Hansenula anomala</name>
    <dbReference type="NCBI Taxonomy" id="683960"/>
    <lineage>
        <taxon>Eukaryota</taxon>
        <taxon>Fungi</taxon>
        <taxon>Dikarya</taxon>
        <taxon>Ascomycota</taxon>
        <taxon>Saccharomycotina</taxon>
        <taxon>Saccharomycetes</taxon>
        <taxon>Phaffomycetales</taxon>
        <taxon>Wickerhamomycetaceae</taxon>
        <taxon>Wickerhamomyces</taxon>
    </lineage>
</organism>
<evidence type="ECO:0000313" key="4">
    <source>
        <dbReference type="EMBL" id="ODQ59550.1"/>
    </source>
</evidence>
<comment type="similarity">
    <text evidence="1">Belongs to the IFRD family.</text>
</comment>
<dbReference type="Pfam" id="PF05004">
    <property type="entry name" value="IFRD"/>
    <property type="match status" value="1"/>
</dbReference>
<dbReference type="PANTHER" id="PTHR12354:SF1">
    <property type="entry name" value="INTERFERON-RELATED DEVELOPMENTAL REGULATOR 1"/>
    <property type="match status" value="1"/>
</dbReference>
<dbReference type="AlphaFoldDB" id="A0A1E3P2R0"/>
<dbReference type="SUPFAM" id="SSF48371">
    <property type="entry name" value="ARM repeat"/>
    <property type="match status" value="1"/>
</dbReference>
<feature type="compositionally biased region" description="Low complexity" evidence="2">
    <location>
        <begin position="16"/>
        <end position="28"/>
    </location>
</feature>